<evidence type="ECO:0000313" key="2">
    <source>
        <dbReference type="EMBL" id="QYT02510.1"/>
    </source>
</evidence>
<sequence length="106" mass="11327">MAPNRKMTSSHRMTPFLTHSPPLPNSIVSHYQSASQSPFASDGPSMLGVLGACRVLALVLVNIPAVPGLKSPIAYVSPEQFVSLGPNKVPALDDDRSKQDRDGFVN</sequence>
<reference evidence="2 3" key="1">
    <citation type="journal article" date="2021" name="BMC Genomics">
        <title>Telomere-to-telomere genome assembly of asparaginase-producing Trichoderma simmonsii.</title>
        <authorList>
            <person name="Chung D."/>
            <person name="Kwon Y.M."/>
            <person name="Yang Y."/>
        </authorList>
    </citation>
    <scope>NUCLEOTIDE SEQUENCE [LARGE SCALE GENOMIC DNA]</scope>
    <source>
        <strain evidence="2 3">GH-Sj1</strain>
    </source>
</reference>
<name>A0A8G0PKE3_9HYPO</name>
<dbReference type="AlphaFoldDB" id="A0A8G0PKE3"/>
<keyword evidence="3" id="KW-1185">Reference proteome</keyword>
<accession>A0A8G0PKE3</accession>
<gene>
    <name evidence="2" type="ORF">H0G86_009513</name>
</gene>
<proteinExistence type="predicted"/>
<dbReference type="EMBL" id="CP075868">
    <property type="protein sequence ID" value="QYT02510.1"/>
    <property type="molecule type" value="Genomic_DNA"/>
</dbReference>
<protein>
    <submittedName>
        <fullName evidence="2">Uncharacterized protein</fullName>
    </submittedName>
</protein>
<evidence type="ECO:0000256" key="1">
    <source>
        <dbReference type="SAM" id="MobiDB-lite"/>
    </source>
</evidence>
<organism evidence="2 3">
    <name type="scientific">Trichoderma simmonsii</name>
    <dbReference type="NCBI Taxonomy" id="1491479"/>
    <lineage>
        <taxon>Eukaryota</taxon>
        <taxon>Fungi</taxon>
        <taxon>Dikarya</taxon>
        <taxon>Ascomycota</taxon>
        <taxon>Pezizomycotina</taxon>
        <taxon>Sordariomycetes</taxon>
        <taxon>Hypocreomycetidae</taxon>
        <taxon>Hypocreales</taxon>
        <taxon>Hypocreaceae</taxon>
        <taxon>Trichoderma</taxon>
    </lineage>
</organism>
<evidence type="ECO:0000313" key="3">
    <source>
        <dbReference type="Proteomes" id="UP000826661"/>
    </source>
</evidence>
<feature type="region of interest" description="Disordered" evidence="1">
    <location>
        <begin position="85"/>
        <end position="106"/>
    </location>
</feature>
<feature type="compositionally biased region" description="Basic and acidic residues" evidence="1">
    <location>
        <begin position="91"/>
        <end position="106"/>
    </location>
</feature>
<dbReference type="Proteomes" id="UP000826661">
    <property type="component" value="Chromosome V"/>
</dbReference>